<feature type="compositionally biased region" description="Polar residues" evidence="1">
    <location>
        <begin position="42"/>
        <end position="56"/>
    </location>
</feature>
<feature type="compositionally biased region" description="Low complexity" evidence="1">
    <location>
        <begin position="87"/>
        <end position="98"/>
    </location>
</feature>
<proteinExistence type="predicted"/>
<feature type="compositionally biased region" description="Polar residues" evidence="1">
    <location>
        <begin position="777"/>
        <end position="791"/>
    </location>
</feature>
<feature type="compositionally biased region" description="Basic and acidic residues" evidence="1">
    <location>
        <begin position="674"/>
        <end position="684"/>
    </location>
</feature>
<feature type="compositionally biased region" description="Acidic residues" evidence="1">
    <location>
        <begin position="631"/>
        <end position="640"/>
    </location>
</feature>
<accession>A0A4S8QSE0</accession>
<evidence type="ECO:0000313" key="3">
    <source>
        <dbReference type="Proteomes" id="UP000308671"/>
    </source>
</evidence>
<gene>
    <name evidence="2" type="ORF">BGAL_0274g00020</name>
</gene>
<feature type="region of interest" description="Disordered" evidence="1">
    <location>
        <begin position="1"/>
        <end position="124"/>
    </location>
</feature>
<feature type="compositionally biased region" description="Polar residues" evidence="1">
    <location>
        <begin position="18"/>
        <end position="34"/>
    </location>
</feature>
<feature type="compositionally biased region" description="Polar residues" evidence="1">
    <location>
        <begin position="402"/>
        <end position="414"/>
    </location>
</feature>
<reference evidence="2 3" key="1">
    <citation type="submission" date="2017-12" db="EMBL/GenBank/DDBJ databases">
        <title>Comparative genomics of Botrytis spp.</title>
        <authorList>
            <person name="Valero-Jimenez C.A."/>
            <person name="Tapia P."/>
            <person name="Veloso J."/>
            <person name="Silva-Moreno E."/>
            <person name="Staats M."/>
            <person name="Valdes J.H."/>
            <person name="Van Kan J.A.L."/>
        </authorList>
    </citation>
    <scope>NUCLEOTIDE SEQUENCE [LARGE SCALE GENOMIC DNA]</scope>
    <source>
        <strain evidence="2 3">MUCL435</strain>
    </source>
</reference>
<feature type="compositionally biased region" description="Basic and acidic residues" evidence="1">
    <location>
        <begin position="149"/>
        <end position="170"/>
    </location>
</feature>
<feature type="compositionally biased region" description="Polar residues" evidence="1">
    <location>
        <begin position="900"/>
        <end position="910"/>
    </location>
</feature>
<feature type="compositionally biased region" description="Basic and acidic residues" evidence="1">
    <location>
        <begin position="923"/>
        <end position="940"/>
    </location>
</feature>
<feature type="compositionally biased region" description="Polar residues" evidence="1">
    <location>
        <begin position="741"/>
        <end position="759"/>
    </location>
</feature>
<feature type="compositionally biased region" description="Polar residues" evidence="1">
    <location>
        <begin position="344"/>
        <end position="360"/>
    </location>
</feature>
<evidence type="ECO:0000313" key="2">
    <source>
        <dbReference type="EMBL" id="THV47998.1"/>
    </source>
</evidence>
<feature type="region of interest" description="Disordered" evidence="1">
    <location>
        <begin position="259"/>
        <end position="421"/>
    </location>
</feature>
<feature type="compositionally biased region" description="Acidic residues" evidence="1">
    <location>
        <begin position="369"/>
        <end position="389"/>
    </location>
</feature>
<evidence type="ECO:0000256" key="1">
    <source>
        <dbReference type="SAM" id="MobiDB-lite"/>
    </source>
</evidence>
<dbReference type="Proteomes" id="UP000308671">
    <property type="component" value="Unassembled WGS sequence"/>
</dbReference>
<dbReference type="AlphaFoldDB" id="A0A4S8QSE0"/>
<protein>
    <submittedName>
        <fullName evidence="2">Uncharacterized protein</fullName>
    </submittedName>
</protein>
<feature type="region of interest" description="Disordered" evidence="1">
    <location>
        <begin position="673"/>
        <end position="944"/>
    </location>
</feature>
<organism evidence="2 3">
    <name type="scientific">Botrytis galanthina</name>
    <dbReference type="NCBI Taxonomy" id="278940"/>
    <lineage>
        <taxon>Eukaryota</taxon>
        <taxon>Fungi</taxon>
        <taxon>Dikarya</taxon>
        <taxon>Ascomycota</taxon>
        <taxon>Pezizomycotina</taxon>
        <taxon>Leotiomycetes</taxon>
        <taxon>Helotiales</taxon>
        <taxon>Sclerotiniaceae</taxon>
        <taxon>Botrytis</taxon>
    </lineage>
</organism>
<feature type="compositionally biased region" description="Basic residues" evidence="1">
    <location>
        <begin position="848"/>
        <end position="857"/>
    </location>
</feature>
<dbReference type="EMBL" id="PQXL01000274">
    <property type="protein sequence ID" value="THV47998.1"/>
    <property type="molecule type" value="Genomic_DNA"/>
</dbReference>
<feature type="region of interest" description="Disordered" evidence="1">
    <location>
        <begin position="622"/>
        <end position="660"/>
    </location>
</feature>
<keyword evidence="3" id="KW-1185">Reference proteome</keyword>
<feature type="compositionally biased region" description="Acidic residues" evidence="1">
    <location>
        <begin position="795"/>
        <end position="805"/>
    </location>
</feature>
<name>A0A4S8QSE0_9HELO</name>
<dbReference type="OrthoDB" id="3552116at2759"/>
<feature type="compositionally biased region" description="Low complexity" evidence="1">
    <location>
        <begin position="268"/>
        <end position="292"/>
    </location>
</feature>
<feature type="region of interest" description="Disordered" evidence="1">
    <location>
        <begin position="142"/>
        <end position="211"/>
    </location>
</feature>
<comment type="caution">
    <text evidence="2">The sequence shown here is derived from an EMBL/GenBank/DDBJ whole genome shotgun (WGS) entry which is preliminary data.</text>
</comment>
<sequence length="1015" mass="111752">MAPPHASGTKNGQDKSSNRKGSSIKNKDASTVNKPLTRKTRVSGQMVSGSTNSKLNATPAPRAKSSRLSKGPASEISQDDSVEGESSTRASISRAATRQPIPPPVHSNEGDHVESPQLPRFTKDSSVAQYFRIRDWEINGAHDLTPSEQQEHQNYRGDRARPLREEEISSRRTATHPHPEPIEGTPTIVQDRRQERAHVSRQPRPNIIGPQPLSAAVMASLAAEKAKYKEEELEAKLQYIKKHSGGGWDIEDFQEVGLRGGRSEKGAVTPTSSPVLSSQSSTDSESTVSGNSPAEVTGPIVAPASRPVEPEQSRLVSQPPSEHGDAPVDSVESDDLAMSAAAESVTSPSPRSLPTTNSLGNGKGKAVAVDEDEESSEESSEEPAEDPTSDNDNADHYRDSTDTNVQSSMASSSHGPIEREAKKMPPGHIAIGEETHSRAQILVGAPQPDALTMKIRTEKRDEHDVVTARALVTHKYTKGINWADAREVKCLNKWRSQILVRAFKAKHVRRWKYTLGEMNTLCHFLDIQLATPRVDGLMANVDWAWVTTNYNNFFQGKRQCAGELYASASYTGDDGKKTSAAGQPMKYDRDTPFRSEIALKNQIYHFRDQRAVDLIRNSRGVRSWDGSQEPAGDEPQEDAENIPSVLPSERSSPTSKGSFKKLILKLGNGSKVTLENKKRANTEDHTDEEMCPPNKKTKMSGPSHLRGGSGDIWEGSESNFDYSEDGAPPTHYQGREFRSDSPFQQSSPSRTARAFSNAQRVLDQGRTAHGVNDQPMIAQSTSPSRSQQGSREIQENYDDDSDDEGTSSSHKANVQPRLPQEAQFSPLYSQARHPLHAVRHPLVDAQGTRRRSSPRRPRNIDAPQRHLLPNGPLLPAQHGSLQTAPTSNSKKRARNHDTTDMGNSNQQVSSKRQRMQDQDDGPVEDKDQDEHVDRHPDQHPVQHPVQFNPVQFNTVAGGPNQIFLSPFPHDSSVANREAALRLRLRAPVRGPQVVTRTLGQTGTRLPTLDDYFSEE</sequence>
<feature type="compositionally biased region" description="Polar residues" evidence="1">
    <location>
        <begin position="879"/>
        <end position="888"/>
    </location>
</feature>